<evidence type="ECO:0000313" key="3">
    <source>
        <dbReference type="Proteomes" id="UP000318801"/>
    </source>
</evidence>
<dbReference type="AlphaFoldDB" id="A0A506U0E5"/>
<dbReference type="EMBL" id="VHLG01000015">
    <property type="protein sequence ID" value="TPW27802.1"/>
    <property type="molecule type" value="Genomic_DNA"/>
</dbReference>
<comment type="caution">
    <text evidence="2">The sequence shown here is derived from an EMBL/GenBank/DDBJ whole genome shotgun (WGS) entry which is preliminary data.</text>
</comment>
<sequence>MSGFHAVWLDLREAADRAARDTDLIAMLSRHVAACPGEGVVDIGCGTGATFRALGPALPEEARWLMVDNDPLLLEAARQRLAGSAVANQCLLHDLADLEGLPLKGTALVTASALFDLCSDAFCTAIATKISDAGCALYAALTYNGLLHWTIAHPLDSQVVDGFNLHQRGDKGFGPALGPDATMALALALSRKGRTVFLRKSPWVLDASAAALQRAFLEGFRQPLREVGMIDMSAVEDWLSFRLAMIEQPGSLCHVGHFDLLSLPD</sequence>
<dbReference type="SUPFAM" id="SSF53335">
    <property type="entry name" value="S-adenosyl-L-methionine-dependent methyltransferases"/>
    <property type="match status" value="1"/>
</dbReference>
<dbReference type="InterPro" id="IPR029063">
    <property type="entry name" value="SAM-dependent_MTases_sf"/>
</dbReference>
<dbReference type="Gene3D" id="3.40.50.150">
    <property type="entry name" value="Vaccinia Virus protein VP39"/>
    <property type="match status" value="1"/>
</dbReference>
<gene>
    <name evidence="2" type="ORF">FJU08_18905</name>
</gene>
<evidence type="ECO:0000259" key="1">
    <source>
        <dbReference type="Pfam" id="PF13649"/>
    </source>
</evidence>
<dbReference type="Pfam" id="PF13649">
    <property type="entry name" value="Methyltransf_25"/>
    <property type="match status" value="1"/>
</dbReference>
<keyword evidence="2" id="KW-0489">Methyltransferase</keyword>
<accession>A0A506U0E5</accession>
<proteinExistence type="predicted"/>
<protein>
    <submittedName>
        <fullName evidence="2">Class I SAM-dependent methyltransferase</fullName>
    </submittedName>
</protein>
<keyword evidence="3" id="KW-1185">Reference proteome</keyword>
<dbReference type="GO" id="GO:0008168">
    <property type="term" value="F:methyltransferase activity"/>
    <property type="evidence" value="ECO:0007669"/>
    <property type="project" value="UniProtKB-KW"/>
</dbReference>
<dbReference type="Proteomes" id="UP000318801">
    <property type="component" value="Unassembled WGS sequence"/>
</dbReference>
<name>A0A506U0E5_9HYPH</name>
<organism evidence="2 3">
    <name type="scientific">Martelella alba</name>
    <dbReference type="NCBI Taxonomy" id="2590451"/>
    <lineage>
        <taxon>Bacteria</taxon>
        <taxon>Pseudomonadati</taxon>
        <taxon>Pseudomonadota</taxon>
        <taxon>Alphaproteobacteria</taxon>
        <taxon>Hyphomicrobiales</taxon>
        <taxon>Aurantimonadaceae</taxon>
        <taxon>Martelella</taxon>
    </lineage>
</organism>
<reference evidence="2 3" key="1">
    <citation type="submission" date="2019-06" db="EMBL/GenBank/DDBJ databases">
        <authorList>
            <person name="Li M."/>
        </authorList>
    </citation>
    <scope>NUCLEOTIDE SEQUENCE [LARGE SCALE GENOMIC DNA]</scope>
    <source>
        <strain evidence="2 3">BGMRC2036</strain>
    </source>
</reference>
<dbReference type="InterPro" id="IPR041698">
    <property type="entry name" value="Methyltransf_25"/>
</dbReference>
<evidence type="ECO:0000313" key="2">
    <source>
        <dbReference type="EMBL" id="TPW27802.1"/>
    </source>
</evidence>
<keyword evidence="2" id="KW-0808">Transferase</keyword>
<feature type="domain" description="Methyltransferase" evidence="1">
    <location>
        <begin position="40"/>
        <end position="125"/>
    </location>
</feature>
<dbReference type="RefSeq" id="WP_141150611.1">
    <property type="nucleotide sequence ID" value="NZ_VHLG01000015.1"/>
</dbReference>
<dbReference type="OrthoDB" id="7273451at2"/>
<dbReference type="GO" id="GO:0032259">
    <property type="term" value="P:methylation"/>
    <property type="evidence" value="ECO:0007669"/>
    <property type="project" value="UniProtKB-KW"/>
</dbReference>